<dbReference type="Proteomes" id="UP000634134">
    <property type="component" value="Unassembled WGS sequence"/>
</dbReference>
<proteinExistence type="predicted"/>
<dbReference type="SUPFAM" id="SSF81301">
    <property type="entry name" value="Nucleotidyltransferase"/>
    <property type="match status" value="1"/>
</dbReference>
<dbReference type="Gene3D" id="3.30.460.10">
    <property type="entry name" value="Beta Polymerase, domain 2"/>
    <property type="match status" value="1"/>
</dbReference>
<reference evidence="3" key="1">
    <citation type="submission" date="2023-07" db="EMBL/GenBank/DDBJ databases">
        <title>Dyadobacter sp. nov 'subterranea' isolated from contaminted grondwater.</title>
        <authorList>
            <person name="Szabo I."/>
            <person name="Al-Omari J."/>
            <person name="Szerdahelyi S.G."/>
            <person name="Rado J."/>
        </authorList>
    </citation>
    <scope>NUCLEOTIDE SEQUENCE [LARGE SCALE GENOMIC DNA]</scope>
    <source>
        <strain evidence="3">UP-52</strain>
    </source>
</reference>
<dbReference type="RefSeq" id="WP_194124494.1">
    <property type="nucleotide sequence ID" value="NZ_JACYGY010000002.1"/>
</dbReference>
<name>A0ABR9WLG8_9BACT</name>
<feature type="domain" description="Polymerase beta nucleotidyltransferase" evidence="1">
    <location>
        <begin position="11"/>
        <end position="102"/>
    </location>
</feature>
<comment type="caution">
    <text evidence="2">The sequence shown here is derived from an EMBL/GenBank/DDBJ whole genome shotgun (WGS) entry which is preliminary data.</text>
</comment>
<evidence type="ECO:0000259" key="1">
    <source>
        <dbReference type="Pfam" id="PF18765"/>
    </source>
</evidence>
<dbReference type="Pfam" id="PF18765">
    <property type="entry name" value="Polbeta"/>
    <property type="match status" value="1"/>
</dbReference>
<dbReference type="CDD" id="cd05403">
    <property type="entry name" value="NT_KNTase_like"/>
    <property type="match status" value="1"/>
</dbReference>
<dbReference type="InterPro" id="IPR041633">
    <property type="entry name" value="Polbeta"/>
</dbReference>
<dbReference type="EMBL" id="JACYGY010000002">
    <property type="protein sequence ID" value="MBE9466255.1"/>
    <property type="molecule type" value="Genomic_DNA"/>
</dbReference>
<gene>
    <name evidence="2" type="ORF">IEE83_30680</name>
</gene>
<accession>A0ABR9WLG8</accession>
<dbReference type="InterPro" id="IPR043519">
    <property type="entry name" value="NT_sf"/>
</dbReference>
<evidence type="ECO:0000313" key="2">
    <source>
        <dbReference type="EMBL" id="MBE9466255.1"/>
    </source>
</evidence>
<protein>
    <submittedName>
        <fullName evidence="2">Nucleotidyltransferase domain-containing protein</fullName>
    </submittedName>
</protein>
<keyword evidence="3" id="KW-1185">Reference proteome</keyword>
<sequence length="110" mass="12671">MEYGLKENVIQRIQAVLANFPEIEEAILYGSRAKGTYKNGSDIDLTFKGKNLTLLIVGKVDEQLDDLLLPYTFDLSIYHQINNPDFLDHINRVGQLFFSKKTETDFFPKQ</sequence>
<evidence type="ECO:0000313" key="3">
    <source>
        <dbReference type="Proteomes" id="UP000634134"/>
    </source>
</evidence>
<organism evidence="2 3">
    <name type="scientific">Dyadobacter subterraneus</name>
    <dbReference type="NCBI Taxonomy" id="2773304"/>
    <lineage>
        <taxon>Bacteria</taxon>
        <taxon>Pseudomonadati</taxon>
        <taxon>Bacteroidota</taxon>
        <taxon>Cytophagia</taxon>
        <taxon>Cytophagales</taxon>
        <taxon>Spirosomataceae</taxon>
        <taxon>Dyadobacter</taxon>
    </lineage>
</organism>